<organism evidence="1 2">
    <name type="scientific">Brassica carinata</name>
    <name type="common">Ethiopian mustard</name>
    <name type="synonym">Abyssinian cabbage</name>
    <dbReference type="NCBI Taxonomy" id="52824"/>
    <lineage>
        <taxon>Eukaryota</taxon>
        <taxon>Viridiplantae</taxon>
        <taxon>Streptophyta</taxon>
        <taxon>Embryophyta</taxon>
        <taxon>Tracheophyta</taxon>
        <taxon>Spermatophyta</taxon>
        <taxon>Magnoliopsida</taxon>
        <taxon>eudicotyledons</taxon>
        <taxon>Gunneridae</taxon>
        <taxon>Pentapetalae</taxon>
        <taxon>rosids</taxon>
        <taxon>malvids</taxon>
        <taxon>Brassicales</taxon>
        <taxon>Brassicaceae</taxon>
        <taxon>Brassiceae</taxon>
        <taxon>Brassica</taxon>
    </lineage>
</organism>
<dbReference type="EMBL" id="JAAMPC010000008">
    <property type="protein sequence ID" value="KAG2299571.1"/>
    <property type="molecule type" value="Genomic_DNA"/>
</dbReference>
<evidence type="ECO:0000313" key="1">
    <source>
        <dbReference type="EMBL" id="KAG2299571.1"/>
    </source>
</evidence>
<dbReference type="GO" id="GO:0003723">
    <property type="term" value="F:RNA binding"/>
    <property type="evidence" value="ECO:0007669"/>
    <property type="project" value="TreeGrafter"/>
</dbReference>
<dbReference type="PANTHER" id="PTHR48030:SF3">
    <property type="entry name" value="SPLICING FACTOR 3B SUBUNIT 4"/>
    <property type="match status" value="1"/>
</dbReference>
<dbReference type="PANTHER" id="PTHR48030">
    <property type="entry name" value="SPLICING FACTOR 3B SUBUNIT 4"/>
    <property type="match status" value="1"/>
</dbReference>
<dbReference type="InterPro" id="IPR035979">
    <property type="entry name" value="RBD_domain_sf"/>
</dbReference>
<proteinExistence type="predicted"/>
<dbReference type="InterPro" id="IPR052084">
    <property type="entry name" value="SF3B4_spliceosome_assoc"/>
</dbReference>
<comment type="caution">
    <text evidence="1">The sequence shown here is derived from an EMBL/GenBank/DDBJ whole genome shotgun (WGS) entry which is preliminary data.</text>
</comment>
<dbReference type="Proteomes" id="UP000886595">
    <property type="component" value="Unassembled WGS sequence"/>
</dbReference>
<reference evidence="1 2" key="1">
    <citation type="submission" date="2020-02" db="EMBL/GenBank/DDBJ databases">
        <authorList>
            <person name="Ma Q."/>
            <person name="Huang Y."/>
            <person name="Song X."/>
            <person name="Pei D."/>
        </authorList>
    </citation>
    <scope>NUCLEOTIDE SEQUENCE [LARGE SCALE GENOMIC DNA]</scope>
    <source>
        <strain evidence="1">Sxm20200214</strain>
        <tissue evidence="1">Leaf</tissue>
    </source>
</reference>
<accession>A0A8X7V4L8</accession>
<dbReference type="OrthoDB" id="1113806at2759"/>
<evidence type="ECO:0000313" key="2">
    <source>
        <dbReference type="Proteomes" id="UP000886595"/>
    </source>
</evidence>
<protein>
    <submittedName>
        <fullName evidence="1">Uncharacterized protein</fullName>
    </submittedName>
</protein>
<dbReference type="GO" id="GO:0048026">
    <property type="term" value="P:positive regulation of mRNA splicing, via spliceosome"/>
    <property type="evidence" value="ECO:0007669"/>
    <property type="project" value="TreeGrafter"/>
</dbReference>
<name>A0A8X7V4L8_BRACI</name>
<keyword evidence="2" id="KW-1185">Reference proteome</keyword>
<sequence length="117" mass="12906">MFASQHRKSFDVGANIFIGNLDPDVDVKIVYDTCSAFGGIASNPKAITGHYLTVSYAYKKAPKESNKKSVFGAYVDYVVIRANMLRTSVASGVVKKGCMKEFYGHENEINAYCHLLL</sequence>
<dbReference type="GO" id="GO:0071011">
    <property type="term" value="C:precatalytic spliceosome"/>
    <property type="evidence" value="ECO:0007669"/>
    <property type="project" value="TreeGrafter"/>
</dbReference>
<dbReference type="GO" id="GO:0005730">
    <property type="term" value="C:nucleolus"/>
    <property type="evidence" value="ECO:0007669"/>
    <property type="project" value="TreeGrafter"/>
</dbReference>
<gene>
    <name evidence="1" type="ORF">Bca52824_036043</name>
</gene>
<dbReference type="SUPFAM" id="SSF54928">
    <property type="entry name" value="RNA-binding domain, RBD"/>
    <property type="match status" value="1"/>
</dbReference>
<dbReference type="AlphaFoldDB" id="A0A8X7V4L8"/>